<organism evidence="2 3">
    <name type="scientific">Sphaerobolus stellatus (strain SS14)</name>
    <dbReference type="NCBI Taxonomy" id="990650"/>
    <lineage>
        <taxon>Eukaryota</taxon>
        <taxon>Fungi</taxon>
        <taxon>Dikarya</taxon>
        <taxon>Basidiomycota</taxon>
        <taxon>Agaricomycotina</taxon>
        <taxon>Agaricomycetes</taxon>
        <taxon>Phallomycetidae</taxon>
        <taxon>Geastrales</taxon>
        <taxon>Sphaerobolaceae</taxon>
        <taxon>Sphaerobolus</taxon>
    </lineage>
</organism>
<reference evidence="2 3" key="1">
    <citation type="submission" date="2014-06" db="EMBL/GenBank/DDBJ databases">
        <title>Evolutionary Origins and Diversification of the Mycorrhizal Mutualists.</title>
        <authorList>
            <consortium name="DOE Joint Genome Institute"/>
            <consortium name="Mycorrhizal Genomics Consortium"/>
            <person name="Kohler A."/>
            <person name="Kuo A."/>
            <person name="Nagy L.G."/>
            <person name="Floudas D."/>
            <person name="Copeland A."/>
            <person name="Barry K.W."/>
            <person name="Cichocki N."/>
            <person name="Veneault-Fourrey C."/>
            <person name="LaButti K."/>
            <person name="Lindquist E.A."/>
            <person name="Lipzen A."/>
            <person name="Lundell T."/>
            <person name="Morin E."/>
            <person name="Murat C."/>
            <person name="Riley R."/>
            <person name="Ohm R."/>
            <person name="Sun H."/>
            <person name="Tunlid A."/>
            <person name="Henrissat B."/>
            <person name="Grigoriev I.V."/>
            <person name="Hibbett D.S."/>
            <person name="Martin F."/>
        </authorList>
    </citation>
    <scope>NUCLEOTIDE SEQUENCE [LARGE SCALE GENOMIC DNA]</scope>
    <source>
        <strain evidence="2 3">SS14</strain>
    </source>
</reference>
<feature type="transmembrane region" description="Helical" evidence="1">
    <location>
        <begin position="20"/>
        <end position="41"/>
    </location>
</feature>
<keyword evidence="1" id="KW-0812">Transmembrane</keyword>
<dbReference type="EMBL" id="KN837138">
    <property type="protein sequence ID" value="KIJ41269.1"/>
    <property type="molecule type" value="Genomic_DNA"/>
</dbReference>
<proteinExistence type="predicted"/>
<dbReference type="AlphaFoldDB" id="A0A0C9V2M7"/>
<sequence length="148" mass="17434">MADIDFVPIDIEPFHSLTLLVILVPKAFVSGLVTFQTFSYYQNSLNLKDLISLKFYVLSVWLLAIAHLIVIFLFVYYYNVFRWALCQFFFIYRVYILSRRNWLLVAILTFFRILQAVMGIWISVDGLNGQTMRDFLDFNVGRGFVIFT</sequence>
<evidence type="ECO:0000313" key="3">
    <source>
        <dbReference type="Proteomes" id="UP000054279"/>
    </source>
</evidence>
<protein>
    <submittedName>
        <fullName evidence="2">Uncharacterized protein</fullName>
    </submittedName>
</protein>
<feature type="transmembrane region" description="Helical" evidence="1">
    <location>
        <begin position="103"/>
        <end position="124"/>
    </location>
</feature>
<dbReference type="HOGENOM" id="CLU_046025_16_1_1"/>
<dbReference type="Proteomes" id="UP000054279">
    <property type="component" value="Unassembled WGS sequence"/>
</dbReference>
<keyword evidence="1" id="KW-0472">Membrane</keyword>
<evidence type="ECO:0000313" key="2">
    <source>
        <dbReference type="EMBL" id="KIJ41269.1"/>
    </source>
</evidence>
<gene>
    <name evidence="2" type="ORF">M422DRAFT_48738</name>
</gene>
<keyword evidence="3" id="KW-1185">Reference proteome</keyword>
<accession>A0A0C9V2M7</accession>
<name>A0A0C9V2M7_SPHS4</name>
<feature type="transmembrane region" description="Helical" evidence="1">
    <location>
        <begin position="53"/>
        <end position="74"/>
    </location>
</feature>
<dbReference type="OrthoDB" id="3270417at2759"/>
<evidence type="ECO:0000256" key="1">
    <source>
        <dbReference type="SAM" id="Phobius"/>
    </source>
</evidence>
<keyword evidence="1" id="KW-1133">Transmembrane helix</keyword>